<dbReference type="InterPro" id="IPR032466">
    <property type="entry name" value="Metal_Hydrolase"/>
</dbReference>
<evidence type="ECO:0000256" key="2">
    <source>
        <dbReference type="ARBA" id="ARBA00022598"/>
    </source>
</evidence>
<dbReference type="InterPro" id="IPR006680">
    <property type="entry name" value="Amidohydro-rel"/>
</dbReference>
<dbReference type="InterPro" id="IPR014746">
    <property type="entry name" value="Gln_synth/guanido_kin_cat_dom"/>
</dbReference>
<reference evidence="6" key="1">
    <citation type="submission" date="2023-01" db="EMBL/GenBank/DDBJ databases">
        <authorList>
            <person name="Piombo E."/>
        </authorList>
    </citation>
    <scope>NUCLEOTIDE SEQUENCE</scope>
</reference>
<dbReference type="Proteomes" id="UP001160390">
    <property type="component" value="Unassembled WGS sequence"/>
</dbReference>
<dbReference type="Gene3D" id="3.30.590.10">
    <property type="entry name" value="Glutamine synthetase/guanido kinase, catalytic domain"/>
    <property type="match status" value="1"/>
</dbReference>
<dbReference type="PROSITE" id="PS51987">
    <property type="entry name" value="GS_CATALYTIC"/>
    <property type="match status" value="1"/>
</dbReference>
<proteinExistence type="inferred from homology"/>
<dbReference type="SUPFAM" id="SSF55931">
    <property type="entry name" value="Glutamine synthetase/guanido kinase"/>
    <property type="match status" value="1"/>
</dbReference>
<dbReference type="PANTHER" id="PTHR43785">
    <property type="entry name" value="GAMMA-GLUTAMYLPUTRESCINE SYNTHETASE"/>
    <property type="match status" value="1"/>
</dbReference>
<dbReference type="PANTHER" id="PTHR43785:SF2">
    <property type="entry name" value="TYPE-1 GLUTAMINE SYNTHETASE 1"/>
    <property type="match status" value="1"/>
</dbReference>
<dbReference type="GO" id="GO:0006542">
    <property type="term" value="P:glutamine biosynthetic process"/>
    <property type="evidence" value="ECO:0007669"/>
    <property type="project" value="InterPro"/>
</dbReference>
<keyword evidence="2" id="KW-0436">Ligase</keyword>
<evidence type="ECO:0000256" key="4">
    <source>
        <dbReference type="RuleBase" id="RU000384"/>
    </source>
</evidence>
<evidence type="ECO:0000313" key="7">
    <source>
        <dbReference type="Proteomes" id="UP001160390"/>
    </source>
</evidence>
<evidence type="ECO:0000256" key="3">
    <source>
        <dbReference type="PROSITE-ProRule" id="PRU01331"/>
    </source>
</evidence>
<feature type="domain" description="GS catalytic" evidence="5">
    <location>
        <begin position="538"/>
        <end position="876"/>
    </location>
</feature>
<dbReference type="AlphaFoldDB" id="A0AA35PY36"/>
<dbReference type="Gene3D" id="3.20.20.140">
    <property type="entry name" value="Metal-dependent hydrolases"/>
    <property type="match status" value="1"/>
</dbReference>
<dbReference type="InterPro" id="IPR008146">
    <property type="entry name" value="Gln_synth_cat_dom"/>
</dbReference>
<organism evidence="6 7">
    <name type="scientific">Clonostachys chloroleuca</name>
    <dbReference type="NCBI Taxonomy" id="1926264"/>
    <lineage>
        <taxon>Eukaryota</taxon>
        <taxon>Fungi</taxon>
        <taxon>Dikarya</taxon>
        <taxon>Ascomycota</taxon>
        <taxon>Pezizomycotina</taxon>
        <taxon>Sordariomycetes</taxon>
        <taxon>Hypocreomycetidae</taxon>
        <taxon>Hypocreales</taxon>
        <taxon>Bionectriaceae</taxon>
        <taxon>Clonostachys</taxon>
    </lineage>
</organism>
<dbReference type="GO" id="GO:0004356">
    <property type="term" value="F:glutamine synthetase activity"/>
    <property type="evidence" value="ECO:0007669"/>
    <property type="project" value="InterPro"/>
</dbReference>
<dbReference type="SUPFAM" id="SSF51556">
    <property type="entry name" value="Metallo-dependent hydrolases"/>
    <property type="match status" value="1"/>
</dbReference>
<dbReference type="Gene3D" id="3.10.20.70">
    <property type="entry name" value="Glutamine synthetase, N-terminal domain"/>
    <property type="match status" value="1"/>
</dbReference>
<dbReference type="Pfam" id="PF00120">
    <property type="entry name" value="Gln-synt_C"/>
    <property type="match status" value="1"/>
</dbReference>
<evidence type="ECO:0000259" key="5">
    <source>
        <dbReference type="PROSITE" id="PS51987"/>
    </source>
</evidence>
<name>A0AA35PY36_9HYPO</name>
<keyword evidence="7" id="KW-1185">Reference proteome</keyword>
<comment type="similarity">
    <text evidence="3 4">Belongs to the glutamine synthetase family.</text>
</comment>
<dbReference type="Pfam" id="PF04909">
    <property type="entry name" value="Amidohydro_2"/>
    <property type="match status" value="1"/>
</dbReference>
<dbReference type="SMART" id="SM01230">
    <property type="entry name" value="Gln-synt_C"/>
    <property type="match status" value="1"/>
</dbReference>
<evidence type="ECO:0000313" key="6">
    <source>
        <dbReference type="EMBL" id="CAI6086205.1"/>
    </source>
</evidence>
<protein>
    <recommendedName>
        <fullName evidence="1">Glutamine synthetase</fullName>
    </recommendedName>
</protein>
<dbReference type="EMBL" id="CABFNP030000786">
    <property type="protein sequence ID" value="CAI6086205.1"/>
    <property type="molecule type" value="Genomic_DNA"/>
</dbReference>
<comment type="caution">
    <text evidence="6">The sequence shown here is derived from an EMBL/GenBank/DDBJ whole genome shotgun (WGS) entry which is preliminary data.</text>
</comment>
<dbReference type="InterPro" id="IPR036651">
    <property type="entry name" value="Gln_synt_N_sf"/>
</dbReference>
<sequence length="876" mass="95749">MAAAGAKSEALTRCVHETPIIDNHAHPLLKPSARAKHPLLAIATEASGDALASTFSSLAHARAVSQLSRVLGCEPTWDAVRGAIAARWEDDMDGWTRRCLRGIHTVLVDDGLDGDDALPYDFFDGVTPGSSKRIVRIEFVVPVLIEGACAEFESDGAAAWRRFVQRLRDYIDDALRDREVVGFKSVICYRTGLAIPRDADEETALRVFEGIHRERTAPGAAAFKRIDHPGLNEFIVHTLAGAIQAWQGGFRKPIQFHTGLGDNDITLTKSSPAHMQRFIEAYPDVPFVLLHSGYPFTRELGYLAAMYKNAYADIGEVFPFLSRDGQVGVVRQILELCPGEKILWSTDGHWFPETYFLAVEQVREVLDAVLQDYVQKGDLTLGQAIRLTEDVFYNNSNKLYSLGLEEVRRGTGDSAEAGLDEGGSERSLALLSRHLEGDEPPRFLGIYWNDMTATVRMRAVPIRRVLSMLSSGEELSFGVTKAGLGLTQLDTPAEGVSPSGEYRLRPDLGTLRAGPKKGYLSARGVFKESDGSAVALCPRTALIRALDTAKAHGLTFTLGFEIELVLMKVSEKGDTLEPLDKHGHAWSVARAMDHEAASRVIEPAVAALDEAGIYIDMVHPESAPGQYEVVLPKAPALQAVDTLLFARDVLSSHATAAGYRMTLHPKPFAAACGTAAHVHISLQRADWSEGEEEEEEDVPAEVYEPFYAGVLAHLRAIAAFTYSSAASYERVVDGVWAGGTYISWGGQNRETPLRKIGGSHWEVKCMDGIANPYLALAAVISAGVLGVREGRELAWRDCGTRAPAALTQGERDALGIVSRFPGSLEDALDELRSDGELVGELGAELVERYVAVKEAELKLLTDMDGETRKRWIMERY</sequence>
<gene>
    <name evidence="6" type="ORF">CCHLO57077_00010300</name>
</gene>
<dbReference type="GO" id="GO:0016787">
    <property type="term" value="F:hydrolase activity"/>
    <property type="evidence" value="ECO:0007669"/>
    <property type="project" value="InterPro"/>
</dbReference>
<evidence type="ECO:0000256" key="1">
    <source>
        <dbReference type="ARBA" id="ARBA00021364"/>
    </source>
</evidence>
<accession>A0AA35PY36</accession>